<feature type="transmembrane region" description="Helical" evidence="7">
    <location>
        <begin position="173"/>
        <end position="194"/>
    </location>
</feature>
<evidence type="ECO:0000256" key="7">
    <source>
        <dbReference type="SAM" id="Phobius"/>
    </source>
</evidence>
<feature type="transmembrane region" description="Helical" evidence="7">
    <location>
        <begin position="323"/>
        <end position="343"/>
    </location>
</feature>
<evidence type="ECO:0000313" key="9">
    <source>
        <dbReference type="Proteomes" id="UP000477849"/>
    </source>
</evidence>
<feature type="transmembrane region" description="Helical" evidence="7">
    <location>
        <begin position="292"/>
        <end position="317"/>
    </location>
</feature>
<gene>
    <name evidence="8" type="ORF">G6N76_21060</name>
</gene>
<reference evidence="8 9" key="1">
    <citation type="submission" date="2020-02" db="EMBL/GenBank/DDBJ databases">
        <title>Genome sequence of the type strain CCBAU10050 of Rhizobium daejeonense.</title>
        <authorList>
            <person name="Gao J."/>
            <person name="Sun J."/>
        </authorList>
    </citation>
    <scope>NUCLEOTIDE SEQUENCE [LARGE SCALE GENOMIC DNA]</scope>
    <source>
        <strain evidence="8 9">CCBAU10050</strain>
    </source>
</reference>
<evidence type="ECO:0000313" key="8">
    <source>
        <dbReference type="EMBL" id="NGO66154.1"/>
    </source>
</evidence>
<proteinExistence type="inferred from homology"/>
<keyword evidence="3" id="KW-1003">Cell membrane</keyword>
<feature type="transmembrane region" description="Helical" evidence="7">
    <location>
        <begin position="113"/>
        <end position="136"/>
    </location>
</feature>
<evidence type="ECO:0000256" key="3">
    <source>
        <dbReference type="ARBA" id="ARBA00022475"/>
    </source>
</evidence>
<keyword evidence="5 7" id="KW-1133">Transmembrane helix</keyword>
<evidence type="ECO:0000256" key="6">
    <source>
        <dbReference type="ARBA" id="ARBA00023136"/>
    </source>
</evidence>
<feature type="transmembrane region" description="Helical" evidence="7">
    <location>
        <begin position="21"/>
        <end position="39"/>
    </location>
</feature>
<keyword evidence="9" id="KW-1185">Reference proteome</keyword>
<dbReference type="PANTHER" id="PTHR30250:SF10">
    <property type="entry name" value="LIPOPOLYSACCHARIDE BIOSYNTHESIS PROTEIN WZXC"/>
    <property type="match status" value="1"/>
</dbReference>
<dbReference type="AlphaFoldDB" id="A0A6M1RWI7"/>
<feature type="transmembrane region" description="Helical" evidence="7">
    <location>
        <begin position="379"/>
        <end position="398"/>
    </location>
</feature>
<protein>
    <submittedName>
        <fullName evidence="8">Oligosaccharide flippase family protein</fullName>
    </submittedName>
</protein>
<dbReference type="EMBL" id="JAAKZH010000009">
    <property type="protein sequence ID" value="NGO66154.1"/>
    <property type="molecule type" value="Genomic_DNA"/>
</dbReference>
<keyword evidence="6 7" id="KW-0472">Membrane</keyword>
<feature type="transmembrane region" description="Helical" evidence="7">
    <location>
        <begin position="419"/>
        <end position="437"/>
    </location>
</feature>
<dbReference type="RefSeq" id="WP_163901720.1">
    <property type="nucleotide sequence ID" value="NZ_CP048427.1"/>
</dbReference>
<name>A0A6M1RWI7_9HYPH</name>
<feature type="transmembrane region" description="Helical" evidence="7">
    <location>
        <begin position="148"/>
        <end position="167"/>
    </location>
</feature>
<dbReference type="Pfam" id="PF13440">
    <property type="entry name" value="Polysacc_synt_3"/>
    <property type="match status" value="1"/>
</dbReference>
<comment type="similarity">
    <text evidence="2">Belongs to the polysaccharide synthase family.</text>
</comment>
<comment type="caution">
    <text evidence="8">The sequence shown here is derived from an EMBL/GenBank/DDBJ whole genome shotgun (WGS) entry which is preliminary data.</text>
</comment>
<accession>A0A6M1RWI7</accession>
<feature type="transmembrane region" description="Helical" evidence="7">
    <location>
        <begin position="355"/>
        <end position="373"/>
    </location>
</feature>
<evidence type="ECO:0000256" key="4">
    <source>
        <dbReference type="ARBA" id="ARBA00022692"/>
    </source>
</evidence>
<keyword evidence="4 7" id="KW-0812">Transmembrane</keyword>
<feature type="transmembrane region" description="Helical" evidence="7">
    <location>
        <begin position="45"/>
        <end position="69"/>
    </location>
</feature>
<dbReference type="GO" id="GO:0005886">
    <property type="term" value="C:plasma membrane"/>
    <property type="evidence" value="ECO:0007669"/>
    <property type="project" value="UniProtKB-SubCell"/>
</dbReference>
<sequence length="481" mass="51479">MSSRLKSKTMRALPWSFVESLINGIVGLAQTFVLTWFLSPDQMGRAAIALAIVGTVEIIATLGMGEAVIAASSSHTRITDTAFTGTMAATAVAMVLCWLIAGPVASLYGEPEVAGLLTLAILTLPFNNFVAVPTALFTRKMRAAVVTLRITMGRVMTLVAMAILAYFGYGAWAIVGGTVIGSAITAAVLLPAIARMPRLRFNLAEFKSLLVFGGALSFERLLWGAMTRLFWLIIGYLHGPAILGFFQFAQRLVDETANLIQTFSIRFGLSFFAGMKRAGRDPTEAFLKASRIIGVVAAPVFTGIAIVMPDAIGSIFAERWEPAVIVSQIVALGWIFAFPRVLVGPLLRAQGHVGAIVFYAMLASATTLIAGGLTGGYGLVVIGLAWIARHVVGVAWSLHAIKRYIGIDGRRQMSLYWRSLLATGLMAAIVIWVASLVPEWSHASRFALEVVVGAVSYAVLVLLIDRPSVALLRNVARGIRG</sequence>
<dbReference type="PANTHER" id="PTHR30250">
    <property type="entry name" value="PST FAMILY PREDICTED COLANIC ACID TRANSPORTER"/>
    <property type="match status" value="1"/>
</dbReference>
<dbReference type="Proteomes" id="UP000477849">
    <property type="component" value="Unassembled WGS sequence"/>
</dbReference>
<feature type="transmembrane region" description="Helical" evidence="7">
    <location>
        <begin position="229"/>
        <end position="249"/>
    </location>
</feature>
<evidence type="ECO:0000256" key="1">
    <source>
        <dbReference type="ARBA" id="ARBA00004651"/>
    </source>
</evidence>
<feature type="transmembrane region" description="Helical" evidence="7">
    <location>
        <begin position="81"/>
        <end position="101"/>
    </location>
</feature>
<evidence type="ECO:0000256" key="5">
    <source>
        <dbReference type="ARBA" id="ARBA00022989"/>
    </source>
</evidence>
<dbReference type="InterPro" id="IPR050833">
    <property type="entry name" value="Poly_Biosynth_Transport"/>
</dbReference>
<evidence type="ECO:0000256" key="2">
    <source>
        <dbReference type="ARBA" id="ARBA00007430"/>
    </source>
</evidence>
<organism evidence="8 9">
    <name type="scientific">Rhizobium daejeonense</name>
    <dbReference type="NCBI Taxonomy" id="240521"/>
    <lineage>
        <taxon>Bacteria</taxon>
        <taxon>Pseudomonadati</taxon>
        <taxon>Pseudomonadota</taxon>
        <taxon>Alphaproteobacteria</taxon>
        <taxon>Hyphomicrobiales</taxon>
        <taxon>Rhizobiaceae</taxon>
        <taxon>Rhizobium/Agrobacterium group</taxon>
        <taxon>Rhizobium</taxon>
    </lineage>
</organism>
<feature type="transmembrane region" description="Helical" evidence="7">
    <location>
        <begin position="443"/>
        <end position="464"/>
    </location>
</feature>
<comment type="subcellular location">
    <subcellularLocation>
        <location evidence="1">Cell membrane</location>
        <topology evidence="1">Multi-pass membrane protein</topology>
    </subcellularLocation>
</comment>